<proteinExistence type="predicted"/>
<keyword evidence="1" id="KW-0687">Ribonucleoprotein</keyword>
<name>A0AC61PI03_9FIRM</name>
<comment type="caution">
    <text evidence="1">The sequence shown here is derived from an EMBL/GenBank/DDBJ whole genome shotgun (WGS) entry which is preliminary data.</text>
</comment>
<gene>
    <name evidence="1" type="ORF">SAMN06297397_0403</name>
</gene>
<reference evidence="1" key="1">
    <citation type="submission" date="2017-04" db="EMBL/GenBank/DDBJ databases">
        <authorList>
            <person name="Varghese N."/>
            <person name="Submissions S."/>
        </authorList>
    </citation>
    <scope>NUCLEOTIDE SEQUENCE</scope>
    <source>
        <strain evidence="1">WTE2008</strain>
    </source>
</reference>
<sequence length="103" mass="10830">MNETKLKGMLGLALRARQASLGMDACRILIRSGKCGIMLLDGDTGPNSRKKAQDMCSQAGVPVMILPAGMIAEATGKDNMAIGISKGSFADRIRGEMTEDAEA</sequence>
<dbReference type="EMBL" id="FWXZ01000001">
    <property type="protein sequence ID" value="SMC37775.1"/>
    <property type="molecule type" value="Genomic_DNA"/>
</dbReference>
<protein>
    <submittedName>
        <fullName evidence="1">Ribosomal protein L7Ae/L30e/S12e/Gadd45 family protein</fullName>
    </submittedName>
</protein>
<keyword evidence="1" id="KW-0689">Ribosomal protein</keyword>
<keyword evidence="2" id="KW-1185">Reference proteome</keyword>
<accession>A0AC61PI03</accession>
<evidence type="ECO:0000313" key="1">
    <source>
        <dbReference type="EMBL" id="SMC37775.1"/>
    </source>
</evidence>
<dbReference type="Proteomes" id="UP000192328">
    <property type="component" value="Unassembled WGS sequence"/>
</dbReference>
<evidence type="ECO:0000313" key="2">
    <source>
        <dbReference type="Proteomes" id="UP000192328"/>
    </source>
</evidence>
<organism evidence="1 2">
    <name type="scientific">Aristaeella lactis</name>
    <dbReference type="NCBI Taxonomy" id="3046383"/>
    <lineage>
        <taxon>Bacteria</taxon>
        <taxon>Bacillati</taxon>
        <taxon>Bacillota</taxon>
        <taxon>Clostridia</taxon>
        <taxon>Eubacteriales</taxon>
        <taxon>Aristaeellaceae</taxon>
        <taxon>Aristaeella</taxon>
    </lineage>
</organism>